<dbReference type="Pfam" id="PF13379">
    <property type="entry name" value="NMT1_2"/>
    <property type="match status" value="1"/>
</dbReference>
<dbReference type="SUPFAM" id="SSF53850">
    <property type="entry name" value="Periplasmic binding protein-like II"/>
    <property type="match status" value="1"/>
</dbReference>
<evidence type="ECO:0000256" key="3">
    <source>
        <dbReference type="ARBA" id="ARBA00022475"/>
    </source>
</evidence>
<dbReference type="GO" id="GO:0012505">
    <property type="term" value="C:endomembrane system"/>
    <property type="evidence" value="ECO:0007669"/>
    <property type="project" value="UniProtKB-SubCell"/>
</dbReference>
<dbReference type="PROSITE" id="PS51318">
    <property type="entry name" value="TAT"/>
    <property type="match status" value="1"/>
</dbReference>
<accession>A0A1X3GMB9</accession>
<evidence type="ECO:0000313" key="7">
    <source>
        <dbReference type="EMBL" id="OSJ06127.1"/>
    </source>
</evidence>
<reference evidence="7 8" key="1">
    <citation type="submission" date="2017-03" db="EMBL/GenBank/DDBJ databases">
        <title>Whole genome sequences of fourteen strains of Bradyrhizobium canariense and one strain of Bradyrhizobium japonicum isolated from Lupinus (Papilionoideae: Genisteae) species in Algeria.</title>
        <authorList>
            <person name="Crovadore J."/>
            <person name="Chekireb D."/>
            <person name="Brachmann A."/>
            <person name="Chablais R."/>
            <person name="Cochard B."/>
            <person name="Lefort F."/>
        </authorList>
    </citation>
    <scope>NUCLEOTIDE SEQUENCE [LARGE SCALE GENOMIC DNA]</scope>
    <source>
        <strain evidence="7 8">UBMA195</strain>
    </source>
</reference>
<comment type="subcellular location">
    <subcellularLocation>
        <location evidence="1">Endomembrane system</location>
    </subcellularLocation>
</comment>
<dbReference type="CDD" id="cd13553">
    <property type="entry name" value="PBP2_NrtA_CpmA_like"/>
    <property type="match status" value="1"/>
</dbReference>
<dbReference type="EMBL" id="NAFI01000180">
    <property type="protein sequence ID" value="OSJ06127.1"/>
    <property type="molecule type" value="Genomic_DNA"/>
</dbReference>
<dbReference type="InterPro" id="IPR044527">
    <property type="entry name" value="NrtA/CpmA_ABC-bd_dom"/>
</dbReference>
<dbReference type="Proteomes" id="UP000193553">
    <property type="component" value="Unassembled WGS sequence"/>
</dbReference>
<keyword evidence="3" id="KW-1003">Cell membrane</keyword>
<dbReference type="PANTHER" id="PTHR30024:SF43">
    <property type="entry name" value="BLL4572 PROTEIN"/>
    <property type="match status" value="1"/>
</dbReference>
<dbReference type="RefSeq" id="WP_085360315.1">
    <property type="nucleotide sequence ID" value="NZ_NAFD01000184.1"/>
</dbReference>
<comment type="caution">
    <text evidence="7">The sequence shown here is derived from an EMBL/GenBank/DDBJ whole genome shotgun (WGS) entry which is preliminary data.</text>
</comment>
<evidence type="ECO:0000256" key="5">
    <source>
        <dbReference type="ARBA" id="ARBA00023136"/>
    </source>
</evidence>
<evidence type="ECO:0000256" key="4">
    <source>
        <dbReference type="ARBA" id="ARBA00022519"/>
    </source>
</evidence>
<keyword evidence="5" id="KW-0472">Membrane</keyword>
<protein>
    <submittedName>
        <fullName evidence="7">ABC transporter substrate-binding protein</fullName>
    </submittedName>
</protein>
<keyword evidence="4" id="KW-0997">Cell inner membrane</keyword>
<evidence type="ECO:0000256" key="1">
    <source>
        <dbReference type="ARBA" id="ARBA00004308"/>
    </source>
</evidence>
<name>A0A1X3GMB9_9BRAD</name>
<comment type="similarity">
    <text evidence="6">Belongs to the CmpA/NrtA family.</text>
</comment>
<keyword evidence="2" id="KW-0813">Transport</keyword>
<evidence type="ECO:0000313" key="8">
    <source>
        <dbReference type="Proteomes" id="UP000193553"/>
    </source>
</evidence>
<evidence type="ECO:0000256" key="2">
    <source>
        <dbReference type="ARBA" id="ARBA00022448"/>
    </source>
</evidence>
<proteinExistence type="inferred from homology"/>
<gene>
    <name evidence="7" type="ORF">BSZ18_23560</name>
</gene>
<dbReference type="Gene3D" id="3.40.190.10">
    <property type="entry name" value="Periplasmic binding protein-like II"/>
    <property type="match status" value="2"/>
</dbReference>
<dbReference type="AlphaFoldDB" id="A0A1X3GMB9"/>
<organism evidence="7 8">
    <name type="scientific">Bradyrhizobium canariense</name>
    <dbReference type="NCBI Taxonomy" id="255045"/>
    <lineage>
        <taxon>Bacteria</taxon>
        <taxon>Pseudomonadati</taxon>
        <taxon>Pseudomonadota</taxon>
        <taxon>Alphaproteobacteria</taxon>
        <taxon>Hyphomicrobiales</taxon>
        <taxon>Nitrobacteraceae</taxon>
        <taxon>Bradyrhizobium</taxon>
    </lineage>
</organism>
<dbReference type="PANTHER" id="PTHR30024">
    <property type="entry name" value="ALIPHATIC SULFONATES-BINDING PROTEIN-RELATED"/>
    <property type="match status" value="1"/>
</dbReference>
<dbReference type="InterPro" id="IPR006311">
    <property type="entry name" value="TAT_signal"/>
</dbReference>
<sequence length="396" mass="43517">MPFEDDFSRRDLMRLTALLAVGGAMPLLRAHDARALEADAPVRIGYLPITDATPLLVAHGKGYFEAEGLRAEKPVLLRSWAQLLEAFISGQVNVVHLLSPITVWARFGSKVPAKVVAWNHTGGSALTVRPEISSVKELGSRTVAIPFWYSIHNVVLQTLFRENGLVPVAKREGPLGANEVQLVVMAPSDMVPALASNQIAGYIVAEPFNAAAENLGVGKVLRFTGDVWKDHACCVVFMHECDLRERRDWSQKVVNAMVKAQLWTRANRAETAALLSKDGAHRYTPHATAVLEKVLSPPGSDNAEYLRSGAIRNASWVERRIDFQPYPYASYTEELIRRLKVTLIDGDHAFLNDLDPATAARELVDDSFVKAAIHAVGGLKAFGLPDTFERQELIVA</sequence>
<evidence type="ECO:0000256" key="6">
    <source>
        <dbReference type="ARBA" id="ARBA00024031"/>
    </source>
</evidence>
<dbReference type="OrthoDB" id="570524at2"/>